<name>A0A1J5T6N0_9ZZZZ</name>
<accession>A0A1J5T6N0</accession>
<evidence type="ECO:0000313" key="1">
    <source>
        <dbReference type="EMBL" id="OIR11896.1"/>
    </source>
</evidence>
<dbReference type="EMBL" id="MLJW01000019">
    <property type="protein sequence ID" value="OIR11896.1"/>
    <property type="molecule type" value="Genomic_DNA"/>
</dbReference>
<proteinExistence type="predicted"/>
<dbReference type="AlphaFoldDB" id="A0A1J5T6N0"/>
<reference evidence="1" key="1">
    <citation type="submission" date="2016-10" db="EMBL/GenBank/DDBJ databases">
        <title>Sequence of Gallionella enrichment culture.</title>
        <authorList>
            <person name="Poehlein A."/>
            <person name="Muehling M."/>
            <person name="Daniel R."/>
        </authorList>
    </citation>
    <scope>NUCLEOTIDE SEQUENCE</scope>
</reference>
<organism evidence="1">
    <name type="scientific">mine drainage metagenome</name>
    <dbReference type="NCBI Taxonomy" id="410659"/>
    <lineage>
        <taxon>unclassified sequences</taxon>
        <taxon>metagenomes</taxon>
        <taxon>ecological metagenomes</taxon>
    </lineage>
</organism>
<comment type="caution">
    <text evidence="1">The sequence shown here is derived from an EMBL/GenBank/DDBJ whole genome shotgun (WGS) entry which is preliminary data.</text>
</comment>
<protein>
    <submittedName>
        <fullName evidence="1">Uncharacterized protein</fullName>
    </submittedName>
</protein>
<gene>
    <name evidence="1" type="ORF">GALL_67530</name>
</gene>
<sequence length="192" mass="20994">MIEVALELELDSFLVNSMGKSEDISSQMSARALRLSCEKIASVRSLTENKPSADFEFLATSSKHDTQVVSDKEFEDRLFAYLTTHMAVDTSRVNISSGSSGYIAAQKGTGSGEIGRISVTELPSQSRLDLELVFKPDEFDAAWELMTQEKVRKVIATLVCFKLMPGAYLGQSENLFVAGVLSCSLQFAPSDC</sequence>